<dbReference type="CDD" id="cd00090">
    <property type="entry name" value="HTH_ARSR"/>
    <property type="match status" value="1"/>
</dbReference>
<dbReference type="PROSITE" id="PS51118">
    <property type="entry name" value="HTH_HXLR"/>
    <property type="match status" value="1"/>
</dbReference>
<evidence type="ECO:0000313" key="5">
    <source>
        <dbReference type="EMBL" id="TCL55043.1"/>
    </source>
</evidence>
<dbReference type="PANTHER" id="PTHR33204:SF29">
    <property type="entry name" value="TRANSCRIPTIONAL REGULATOR"/>
    <property type="match status" value="1"/>
</dbReference>
<dbReference type="AlphaFoldDB" id="A0A4R1QQ82"/>
<feature type="domain" description="HTH hxlR-type" evidence="4">
    <location>
        <begin position="23"/>
        <end position="121"/>
    </location>
</feature>
<keyword evidence="1" id="KW-0805">Transcription regulation</keyword>
<dbReference type="STRING" id="1469948.GCA_000732725_03995"/>
<evidence type="ECO:0000256" key="2">
    <source>
        <dbReference type="ARBA" id="ARBA00023125"/>
    </source>
</evidence>
<keyword evidence="6" id="KW-1185">Reference proteome</keyword>
<evidence type="ECO:0000259" key="4">
    <source>
        <dbReference type="PROSITE" id="PS51118"/>
    </source>
</evidence>
<proteinExistence type="predicted"/>
<evidence type="ECO:0000256" key="3">
    <source>
        <dbReference type="ARBA" id="ARBA00023163"/>
    </source>
</evidence>
<dbReference type="InterPro" id="IPR036388">
    <property type="entry name" value="WH-like_DNA-bd_sf"/>
</dbReference>
<reference evidence="5 6" key="1">
    <citation type="submission" date="2019-03" db="EMBL/GenBank/DDBJ databases">
        <title>Genomic Encyclopedia of Type Strains, Phase IV (KMG-IV): sequencing the most valuable type-strain genomes for metagenomic binning, comparative biology and taxonomic classification.</title>
        <authorList>
            <person name="Goeker M."/>
        </authorList>
    </citation>
    <scope>NUCLEOTIDE SEQUENCE [LARGE SCALE GENOMIC DNA]</scope>
    <source>
        <strain evidence="5 6">DSM 100556</strain>
    </source>
</reference>
<dbReference type="InterPro" id="IPR011991">
    <property type="entry name" value="ArsR-like_HTH"/>
</dbReference>
<name>A0A4R1QQ82_9FIRM</name>
<dbReference type="PANTHER" id="PTHR33204">
    <property type="entry name" value="TRANSCRIPTIONAL REGULATOR, MARR FAMILY"/>
    <property type="match status" value="1"/>
</dbReference>
<dbReference type="OrthoDB" id="9791143at2"/>
<dbReference type="EMBL" id="SLUO01000017">
    <property type="protein sequence ID" value="TCL55043.1"/>
    <property type="molecule type" value="Genomic_DNA"/>
</dbReference>
<dbReference type="GO" id="GO:0003677">
    <property type="term" value="F:DNA binding"/>
    <property type="evidence" value="ECO:0007669"/>
    <property type="project" value="UniProtKB-KW"/>
</dbReference>
<organism evidence="5 6">
    <name type="scientific">Kineothrix alysoides</name>
    <dbReference type="NCBI Taxonomy" id="1469948"/>
    <lineage>
        <taxon>Bacteria</taxon>
        <taxon>Bacillati</taxon>
        <taxon>Bacillota</taxon>
        <taxon>Clostridia</taxon>
        <taxon>Lachnospirales</taxon>
        <taxon>Lachnospiraceae</taxon>
        <taxon>Kineothrix</taxon>
    </lineage>
</organism>
<comment type="caution">
    <text evidence="5">The sequence shown here is derived from an EMBL/GenBank/DDBJ whole genome shotgun (WGS) entry which is preliminary data.</text>
</comment>
<evidence type="ECO:0000256" key="1">
    <source>
        <dbReference type="ARBA" id="ARBA00023015"/>
    </source>
</evidence>
<dbReference type="Proteomes" id="UP000295718">
    <property type="component" value="Unassembled WGS sequence"/>
</dbReference>
<keyword evidence="3" id="KW-0804">Transcription</keyword>
<dbReference type="SUPFAM" id="SSF46785">
    <property type="entry name" value="Winged helix' DNA-binding domain"/>
    <property type="match status" value="1"/>
</dbReference>
<dbReference type="Pfam" id="PF01638">
    <property type="entry name" value="HxlR"/>
    <property type="match status" value="1"/>
</dbReference>
<dbReference type="Gene3D" id="1.10.10.10">
    <property type="entry name" value="Winged helix-like DNA-binding domain superfamily/Winged helix DNA-binding domain"/>
    <property type="match status" value="1"/>
</dbReference>
<protein>
    <submittedName>
        <fullName evidence="5">HxlR family transcriptional regulator</fullName>
    </submittedName>
</protein>
<dbReference type="InterPro" id="IPR002577">
    <property type="entry name" value="HTH_HxlR"/>
</dbReference>
<dbReference type="InterPro" id="IPR036390">
    <property type="entry name" value="WH_DNA-bd_sf"/>
</dbReference>
<sequence length="138" mass="16420">METNEKKHENCFMRETCLKDDLCPMVLAHKLLSGKRKIMILWFLSNKVLRYNEILKRMPDVTQKMLTKQLRSLEDDHLIMRHVYPTVPPKVEYEITDIGKRIIPILELMHHFGASYIEIFRDELNARKNAQEPPEICN</sequence>
<accession>A0A4R1QQ82</accession>
<evidence type="ECO:0000313" key="6">
    <source>
        <dbReference type="Proteomes" id="UP000295718"/>
    </source>
</evidence>
<gene>
    <name evidence="5" type="ORF">EDD76_11778</name>
</gene>
<keyword evidence="2" id="KW-0238">DNA-binding</keyword>